<gene>
    <name evidence="2" type="ORF">VSA01S_30770</name>
</gene>
<feature type="chain" id="PRO_5021966711" description="GlyGly-CTERM sorting domain-containing protein" evidence="1">
    <location>
        <begin position="25"/>
        <end position="547"/>
    </location>
</feature>
<name>A0A511QI28_9VIBR</name>
<evidence type="ECO:0000256" key="1">
    <source>
        <dbReference type="SAM" id="SignalP"/>
    </source>
</evidence>
<reference evidence="2 3" key="1">
    <citation type="submission" date="2019-07" db="EMBL/GenBank/DDBJ databases">
        <title>Whole genome shotgun sequence of Vibrio sagamiensis NBRC 104589.</title>
        <authorList>
            <person name="Hosoyama A."/>
            <person name="Uohara A."/>
            <person name="Ohji S."/>
            <person name="Ichikawa N."/>
        </authorList>
    </citation>
    <scope>NUCLEOTIDE SEQUENCE [LARGE SCALE GENOMIC DNA]</scope>
    <source>
        <strain evidence="2 3">NBRC 104589</strain>
    </source>
</reference>
<dbReference type="OrthoDB" id="6395565at2"/>
<dbReference type="Proteomes" id="UP000321922">
    <property type="component" value="Unassembled WGS sequence"/>
</dbReference>
<comment type="caution">
    <text evidence="2">The sequence shown here is derived from an EMBL/GenBank/DDBJ whole genome shotgun (WGS) entry which is preliminary data.</text>
</comment>
<protein>
    <recommendedName>
        <fullName evidence="4">GlyGly-CTERM sorting domain-containing protein</fullName>
    </recommendedName>
</protein>
<evidence type="ECO:0000313" key="2">
    <source>
        <dbReference type="EMBL" id="GEM76965.1"/>
    </source>
</evidence>
<keyword evidence="3" id="KW-1185">Reference proteome</keyword>
<evidence type="ECO:0000313" key="3">
    <source>
        <dbReference type="Proteomes" id="UP000321922"/>
    </source>
</evidence>
<evidence type="ECO:0008006" key="4">
    <source>
        <dbReference type="Google" id="ProtNLM"/>
    </source>
</evidence>
<dbReference type="EMBL" id="BJXJ01000036">
    <property type="protein sequence ID" value="GEM76965.1"/>
    <property type="molecule type" value="Genomic_DNA"/>
</dbReference>
<dbReference type="AlphaFoldDB" id="A0A511QI28"/>
<dbReference type="InterPro" id="IPR020008">
    <property type="entry name" value="GlyGly_CTERM"/>
</dbReference>
<dbReference type="Pfam" id="PF11949">
    <property type="entry name" value="DUF3466"/>
    <property type="match status" value="1"/>
</dbReference>
<dbReference type="NCBIfam" id="TIGR03501">
    <property type="entry name" value="GlyGly_CTERM"/>
    <property type="match status" value="1"/>
</dbReference>
<proteinExistence type="predicted"/>
<organism evidence="2 3">
    <name type="scientific">Vibrio sagamiensis NBRC 104589</name>
    <dbReference type="NCBI Taxonomy" id="1219064"/>
    <lineage>
        <taxon>Bacteria</taxon>
        <taxon>Pseudomonadati</taxon>
        <taxon>Pseudomonadota</taxon>
        <taxon>Gammaproteobacteria</taxon>
        <taxon>Vibrionales</taxon>
        <taxon>Vibrionaceae</taxon>
        <taxon>Vibrio</taxon>
    </lineage>
</organism>
<dbReference type="InterPro" id="IPR022562">
    <property type="entry name" value="DUF3466"/>
</dbReference>
<keyword evidence="1" id="KW-0732">Signal</keyword>
<dbReference type="RefSeq" id="WP_039982665.1">
    <property type="nucleotide sequence ID" value="NZ_BAOJ01000130.1"/>
</dbReference>
<sequence length="547" mass="60844">MNSRDTIKLTTIALCVGTAFHANAALYNVFEKQSPEGNDDKTYGVAISKSPAESQSCWTSACDENSSYFGLEVKRHEEGFSYRSEVPFDIGNGFDYLADGHNGFEDYCEDYLGYTDGNCNDFFAVQQYDKGYKNEVDGNYNNSIAYLFKEDGSNELVPNEQPLNAVINQISADGKVTGSQRTETTRNVGFSSDIFLPTGDDERTQAFARLVHGDKTYISGSISYKKNYKYWYSKATFWQLDSKGEVIDLVHSFDWNGGKDLDDKRTSNGSIRDLVAIGDAVYGVGYNSNDDEEPVATVFSNLQKGKEAISIPLPDQKNYQNSILHTVNENGLAVGTAKYRPKNGGSGFGRAYPNRLFYVEKINGSALNYHYVKDNDERVLFDGANTKVGAINNFNELVGAVDFEKHAEIDGKPRAQRAFITTLLPSENGRYENIYRSKSWFLDDLTNGSNSETENNQYRVINATDINDQGIISATAMKCEGGYQSTAHDSLCDKTEQIVAVQLVPIKGASQTDITERTIEDNYSERKGAGLGWLALTMLCLFGFRRK</sequence>
<feature type="signal peptide" evidence="1">
    <location>
        <begin position="1"/>
        <end position="24"/>
    </location>
</feature>
<accession>A0A511QI28</accession>